<dbReference type="GO" id="GO:0004421">
    <property type="term" value="F:hydroxymethylglutaryl-CoA synthase activity"/>
    <property type="evidence" value="ECO:0007669"/>
    <property type="project" value="InterPro"/>
</dbReference>
<accession>N1QWT9</accession>
<evidence type="ECO:0000256" key="2">
    <source>
        <dbReference type="ARBA" id="ARBA00022679"/>
    </source>
</evidence>
<dbReference type="SUPFAM" id="SSF48371">
    <property type="entry name" value="ARM repeat"/>
    <property type="match status" value="1"/>
</dbReference>
<evidence type="ECO:0000256" key="4">
    <source>
        <dbReference type="PIRSR" id="PIRSR610122-2"/>
    </source>
</evidence>
<evidence type="ECO:0000256" key="3">
    <source>
        <dbReference type="PIRSR" id="PIRSR610122-1"/>
    </source>
</evidence>
<dbReference type="InterPro" id="IPR016024">
    <property type="entry name" value="ARM-type_fold"/>
</dbReference>
<dbReference type="EnsemblPlants" id="EMT14328">
    <property type="protein sequence ID" value="EMT14328"/>
    <property type="gene ID" value="F775_22943"/>
</dbReference>
<feature type="active site" description="Proton donor/acceptor" evidence="3">
    <location>
        <position position="274"/>
    </location>
</feature>
<evidence type="ECO:0000313" key="8">
    <source>
        <dbReference type="EnsemblPlants" id="EMT14328"/>
    </source>
</evidence>
<feature type="domain" description="Ataxin-10" evidence="7">
    <location>
        <begin position="758"/>
        <end position="855"/>
    </location>
</feature>
<feature type="binding site" evidence="4">
    <location>
        <position position="283"/>
    </location>
    <ligand>
        <name>CoA</name>
        <dbReference type="ChEBI" id="CHEBI:57287"/>
    </ligand>
</feature>
<feature type="domain" description="Hydroxymethylglutaryl-coenzyme A synthase C-terminal" evidence="6">
    <location>
        <begin position="202"/>
        <end position="476"/>
    </location>
</feature>
<proteinExistence type="inferred from homology"/>
<keyword evidence="2" id="KW-0808">Transferase</keyword>
<dbReference type="InterPro" id="IPR019156">
    <property type="entry name" value="Ataxin-10_domain"/>
</dbReference>
<dbReference type="Gene3D" id="3.40.47.10">
    <property type="match status" value="1"/>
</dbReference>
<reference evidence="8" key="1">
    <citation type="submission" date="2015-06" db="UniProtKB">
        <authorList>
            <consortium name="EnsemblPlants"/>
        </authorList>
    </citation>
    <scope>IDENTIFICATION</scope>
</reference>
<dbReference type="InterPro" id="IPR013528">
    <property type="entry name" value="HMG_CoA_synth_N"/>
</dbReference>
<protein>
    <submittedName>
        <fullName evidence="8">Hydroxymethylglutaryl-CoA synthase</fullName>
    </submittedName>
</protein>
<dbReference type="Pfam" id="PF09759">
    <property type="entry name" value="Atx10homo_assoc"/>
    <property type="match status" value="1"/>
</dbReference>
<dbReference type="SUPFAM" id="SSF53901">
    <property type="entry name" value="Thiolase-like"/>
    <property type="match status" value="2"/>
</dbReference>
<dbReference type="NCBIfam" id="TIGR01833">
    <property type="entry name" value="HMG-CoA-S_euk"/>
    <property type="match status" value="1"/>
</dbReference>
<feature type="binding site" evidence="4">
    <location>
        <position position="236"/>
    </location>
    <ligand>
        <name>CoA</name>
        <dbReference type="ChEBI" id="CHEBI:57287"/>
    </ligand>
</feature>
<dbReference type="GO" id="GO:0010142">
    <property type="term" value="P:farnesyl diphosphate biosynthetic process, mevalonate pathway"/>
    <property type="evidence" value="ECO:0007669"/>
    <property type="project" value="InterPro"/>
</dbReference>
<organism evidence="8">
    <name type="scientific">Aegilops tauschii</name>
    <name type="common">Tausch's goatgrass</name>
    <name type="synonym">Aegilops squarrosa</name>
    <dbReference type="NCBI Taxonomy" id="37682"/>
    <lineage>
        <taxon>Eukaryota</taxon>
        <taxon>Viridiplantae</taxon>
        <taxon>Streptophyta</taxon>
        <taxon>Embryophyta</taxon>
        <taxon>Tracheophyta</taxon>
        <taxon>Spermatophyta</taxon>
        <taxon>Magnoliopsida</taxon>
        <taxon>Liliopsida</taxon>
        <taxon>Poales</taxon>
        <taxon>Poaceae</taxon>
        <taxon>BOP clade</taxon>
        <taxon>Pooideae</taxon>
        <taxon>Triticodae</taxon>
        <taxon>Triticeae</taxon>
        <taxon>Triticinae</taxon>
        <taxon>Aegilops</taxon>
    </lineage>
</organism>
<sequence length="860" mass="95370">MAAERVKDVGILAMDIYFPPNCVLQCKRILVAVYGWHVARVKAMDDYQEELEAHDGVSKGKYTIGLGQDSMAFCTEVEDVISMSLTVVKTLLKNYNIDPKCIGRLEVGSETVIDKSKSIKTWLMQIFEECGNTDIEGVDSSNACYGGTASLFNCVNWVESNSWDGRYGLVVCTDSAVYAEGPARPTGGAAAIAMLIGPNAPISLESKFRGSHMAHVYDFYKPDLASEYPVVDGKLSQTCYLMALDSCYKTFCKRYEKIEGKPFSIVDADSFVFHSPYNKLVQKSFARLYYNDFLRSCSIVDKDSREKLEPYSGLSSEESYQSRDLEKVCQQVAKPLYDTKVQPTTLIPKQLGNMYTASLYAAFASVVHNKRDALVGQRIVMFSYGSGMTSTMFSFKINEFQHPFSLSNIANILDISNKLESRHVVPPKKFVEALKLMEHRYGAKDFVTSQDTRLLVPGTYYLTHVDSMYRRFYAVKGDTAATPALGNAALGGDRHREAVWDALFPGALREFARVRDAGVLDPLCMVLDTCCSGDGGRGRVEELCHEDLGLPVLVELVATASRLGHKEEWLEWLLFKICVEEEKFEALFAALDSTDGGESGNGFNANHAFLMGTLSKCLTERPEEVSVSNSFALHVFNIQKHAAETLDFTCRGSSELPTGLPGIDVIGYSLVLLKDICAWEPSSSETEAPVDSLLQAEPSSLGTEPPVDSLLQAGLVKRLLKYLGELEPPSTIRKAMAKEQGDQQPAFATAKVCPYNGYRRDLVAVIANCLHGRKQVQDEVRQLNGIMLLLQQCVIDEGNAYLREWGLLAVKYLLEENEENQKEVSELQMQEPILTPEVAELGLRVEIDKKTGHPKLVNSS</sequence>
<dbReference type="InterPro" id="IPR016039">
    <property type="entry name" value="Thiolase-like"/>
</dbReference>
<dbReference type="Gene3D" id="1.25.10.10">
    <property type="entry name" value="Leucine-rich Repeat Variant"/>
    <property type="match status" value="1"/>
</dbReference>
<feature type="active site" description="Acyl-thioester intermediate" evidence="3">
    <location>
        <position position="144"/>
    </location>
</feature>
<dbReference type="PANTHER" id="PTHR43323:SF6">
    <property type="entry name" value="HYDROXYMETHYLGLUTARYL-COA SYNTHASE"/>
    <property type="match status" value="1"/>
</dbReference>
<evidence type="ECO:0000259" key="7">
    <source>
        <dbReference type="Pfam" id="PF09759"/>
    </source>
</evidence>
<dbReference type="PANTHER" id="PTHR43323">
    <property type="entry name" value="3-HYDROXY-3-METHYLGLUTARYL COENZYME A SYNTHASE"/>
    <property type="match status" value="1"/>
</dbReference>
<evidence type="ECO:0000256" key="1">
    <source>
        <dbReference type="ARBA" id="ARBA00007061"/>
    </source>
</evidence>
<dbReference type="CDD" id="cd00827">
    <property type="entry name" value="init_cond_enzymes"/>
    <property type="match status" value="1"/>
</dbReference>
<dbReference type="Pfam" id="PF08540">
    <property type="entry name" value="HMG_CoA_synt_C"/>
    <property type="match status" value="1"/>
</dbReference>
<comment type="similarity">
    <text evidence="1">Belongs to the thiolase-like superfamily. HMG-CoA synthase family.</text>
</comment>
<dbReference type="GO" id="GO:0006084">
    <property type="term" value="P:acetyl-CoA metabolic process"/>
    <property type="evidence" value="ECO:0007669"/>
    <property type="project" value="InterPro"/>
</dbReference>
<dbReference type="InterPro" id="IPR010122">
    <property type="entry name" value="HMG_CoA_synthase_euk"/>
</dbReference>
<dbReference type="InterPro" id="IPR011989">
    <property type="entry name" value="ARM-like"/>
</dbReference>
<dbReference type="InterPro" id="IPR000590">
    <property type="entry name" value="HMG_CoA_synt_AS"/>
</dbReference>
<dbReference type="InterPro" id="IPR013746">
    <property type="entry name" value="HMG_CoA_synt_C_dom"/>
</dbReference>
<feature type="active site" description="Proton donor/acceptor" evidence="3">
    <location>
        <position position="110"/>
    </location>
</feature>
<feature type="domain" description="Hydroxymethylglutaryl-coenzyme A synthase N-terminal" evidence="5">
    <location>
        <begin position="48"/>
        <end position="201"/>
    </location>
</feature>
<dbReference type="FunFam" id="3.40.47.10:FF:000008">
    <property type="entry name" value="3-hydroxy-3-methylglutaryl coenzyme A synthase"/>
    <property type="match status" value="1"/>
</dbReference>
<dbReference type="AlphaFoldDB" id="N1QWT9"/>
<dbReference type="PROSITE" id="PS01226">
    <property type="entry name" value="HMG_COA_SYNTHASE"/>
    <property type="match status" value="1"/>
</dbReference>
<evidence type="ECO:0000259" key="5">
    <source>
        <dbReference type="Pfam" id="PF01154"/>
    </source>
</evidence>
<dbReference type="Pfam" id="PF01154">
    <property type="entry name" value="HMG_CoA_synt_N"/>
    <property type="match status" value="1"/>
</dbReference>
<name>N1QWT9_AEGTA</name>
<feature type="binding site" evidence="4">
    <location>
        <position position="279"/>
    </location>
    <ligand>
        <name>CoA</name>
        <dbReference type="ChEBI" id="CHEBI:57287"/>
    </ligand>
</feature>
<evidence type="ECO:0000259" key="6">
    <source>
        <dbReference type="Pfam" id="PF08540"/>
    </source>
</evidence>